<gene>
    <name evidence="2" type="ORF">ENE75_01265</name>
</gene>
<dbReference type="Gene3D" id="3.40.50.1110">
    <property type="entry name" value="SGNH hydrolase"/>
    <property type="match status" value="1"/>
</dbReference>
<dbReference type="InterPro" id="IPR036514">
    <property type="entry name" value="SGNH_hydro_sf"/>
</dbReference>
<keyword evidence="3" id="KW-1185">Reference proteome</keyword>
<comment type="caution">
    <text evidence="2">The sequence shown here is derived from an EMBL/GenBank/DDBJ whole genome shotgun (WGS) entry which is preliminary data.</text>
</comment>
<organism evidence="2 3">
    <name type="scientific">Rubrivivax albus</name>
    <dbReference type="NCBI Taxonomy" id="2499835"/>
    <lineage>
        <taxon>Bacteria</taxon>
        <taxon>Pseudomonadati</taxon>
        <taxon>Pseudomonadota</taxon>
        <taxon>Betaproteobacteria</taxon>
        <taxon>Burkholderiales</taxon>
        <taxon>Sphaerotilaceae</taxon>
        <taxon>Rubrivivax</taxon>
    </lineage>
</organism>
<dbReference type="InterPro" id="IPR013830">
    <property type="entry name" value="SGNH_hydro"/>
</dbReference>
<dbReference type="RefSeq" id="WP_128194832.1">
    <property type="nucleotide sequence ID" value="NZ_SACT01000001.1"/>
</dbReference>
<keyword evidence="2" id="KW-0378">Hydrolase</keyword>
<dbReference type="AlphaFoldDB" id="A0A437JZR1"/>
<dbReference type="OrthoDB" id="9804395at2"/>
<name>A0A437JZR1_9BURK</name>
<feature type="domain" description="SGNH hydrolase-type esterase" evidence="1">
    <location>
        <begin position="48"/>
        <end position="220"/>
    </location>
</feature>
<sequence>MSLALKLALSPLLAAQALHARRSVPVLPEPPGPRSGAVGSGPPLRLLVIGDSSAAGVGVQRQSQALAGPLARRVAEATGTRVHWRLLARSGVTSAQAMDLLRGEGPVQADLAIVVTGVNDVVEQVPSHRAVRAREALTDELRNRCGVRHVVFAPLPPVHQFPGLPRPLRWIAGADARRHDRALAEWVTRRSDVSHADWGLQLNRGVMAEDGFHPGAPAYRQCATMLARHVAEVVWPRLGGTRTS</sequence>
<dbReference type="Proteomes" id="UP000288178">
    <property type="component" value="Unassembled WGS sequence"/>
</dbReference>
<dbReference type="CDD" id="cd01836">
    <property type="entry name" value="FeeA_FeeB_like"/>
    <property type="match status" value="1"/>
</dbReference>
<dbReference type="SUPFAM" id="SSF52266">
    <property type="entry name" value="SGNH hydrolase"/>
    <property type="match status" value="1"/>
</dbReference>
<evidence type="ECO:0000313" key="2">
    <source>
        <dbReference type="EMBL" id="RVT53560.1"/>
    </source>
</evidence>
<accession>A0A437JZR1</accession>
<dbReference type="Pfam" id="PF13472">
    <property type="entry name" value="Lipase_GDSL_2"/>
    <property type="match status" value="1"/>
</dbReference>
<dbReference type="GO" id="GO:0016788">
    <property type="term" value="F:hydrolase activity, acting on ester bonds"/>
    <property type="evidence" value="ECO:0007669"/>
    <property type="project" value="UniProtKB-ARBA"/>
</dbReference>
<evidence type="ECO:0000259" key="1">
    <source>
        <dbReference type="Pfam" id="PF13472"/>
    </source>
</evidence>
<protein>
    <submittedName>
        <fullName evidence="2">SGNH/GDSL hydrolase family protein</fullName>
    </submittedName>
</protein>
<proteinExistence type="predicted"/>
<evidence type="ECO:0000313" key="3">
    <source>
        <dbReference type="Proteomes" id="UP000288178"/>
    </source>
</evidence>
<reference evidence="2 3" key="1">
    <citation type="submission" date="2019-01" db="EMBL/GenBank/DDBJ databases">
        <authorList>
            <person name="Chen W.-M."/>
        </authorList>
    </citation>
    <scope>NUCLEOTIDE SEQUENCE [LARGE SCALE GENOMIC DNA]</scope>
    <source>
        <strain evidence="2 3">ICH-3</strain>
    </source>
</reference>
<dbReference type="EMBL" id="SACT01000001">
    <property type="protein sequence ID" value="RVT53560.1"/>
    <property type="molecule type" value="Genomic_DNA"/>
</dbReference>